<dbReference type="GO" id="GO:0005576">
    <property type="term" value="C:extracellular region"/>
    <property type="evidence" value="ECO:0007669"/>
    <property type="project" value="UniProtKB-SubCell"/>
</dbReference>
<feature type="chain" id="PRO_5035865201" description="Yellow-h3" evidence="5">
    <location>
        <begin position="20"/>
        <end position="410"/>
    </location>
</feature>
<dbReference type="PANTHER" id="PTHR10009:SF13">
    <property type="entry name" value="DOPAMINECHROME TAUTOMERASE"/>
    <property type="match status" value="1"/>
</dbReference>
<accession>A0A8S0YW66</accession>
<name>A0A8S0YW66_ARCPL</name>
<dbReference type="InterPro" id="IPR017996">
    <property type="entry name" value="MRJP/yellow-related"/>
</dbReference>
<dbReference type="FunFam" id="2.120.10.30:FF:000045">
    <property type="entry name" value="Blast:Protein yellow"/>
    <property type="match status" value="1"/>
</dbReference>
<feature type="signal peptide" evidence="5">
    <location>
        <begin position="1"/>
        <end position="19"/>
    </location>
</feature>
<dbReference type="EMBL" id="CADEBD010000171">
    <property type="protein sequence ID" value="CAB3224153.1"/>
    <property type="molecule type" value="Genomic_DNA"/>
</dbReference>
<dbReference type="PANTHER" id="PTHR10009">
    <property type="entry name" value="PROTEIN YELLOW-RELATED"/>
    <property type="match status" value="1"/>
</dbReference>
<dbReference type="OrthoDB" id="10260134at2759"/>
<keyword evidence="3" id="KW-0964">Secreted</keyword>
<sequence length="410" mass="46792">MLNILPTLVVASIITTCYGDVQIASKQPLGTLYRWKQIDFEFPNENLRQEAIYNRQFIPSNVIPLGIERWKDRLFISTPRWKKGVPATLSTVPIVSSTASPTLEPYPSWDWQNADNCTGFTSLFRMNIDHCGVMWALDSGQLEPFGDTSNPCPPTLFAINVNTDTVIGRYPIPSEFVLQDSLITNLVVDSRDVLCRDLHVYMADAWRFGLIVFRDEDKAFWRFNHYTFYPHPLLSNYTLHGLNFQWTDGLFGMSLGNVHQGDRLLYYHAMSNDLEFVVKTSVIRDPSRVNNAVSEFELLGQCRGADGQVSAAAVDRNGVMFFNLVSRDSIGCWDTHKPYLIRNLMIVAQNNRTLVLPNDLRIDHEVPQMVWIITNKLPMFLADVIDPNEFNYRVIYLDPVAAVENSICQP</sequence>
<comment type="caution">
    <text evidence="6">The sequence shown here is derived from an EMBL/GenBank/DDBJ whole genome shotgun (WGS) entry which is preliminary data.</text>
</comment>
<protein>
    <recommendedName>
        <fullName evidence="8">Yellow-h3</fullName>
    </recommendedName>
</protein>
<dbReference type="AlphaFoldDB" id="A0A8S0YW66"/>
<evidence type="ECO:0000256" key="5">
    <source>
        <dbReference type="SAM" id="SignalP"/>
    </source>
</evidence>
<keyword evidence="4 5" id="KW-0732">Signal</keyword>
<dbReference type="PRINTS" id="PR01366">
    <property type="entry name" value="ROYALJELLY"/>
</dbReference>
<comment type="subcellular location">
    <subcellularLocation>
        <location evidence="1">Secreted</location>
    </subcellularLocation>
</comment>
<evidence type="ECO:0000256" key="2">
    <source>
        <dbReference type="ARBA" id="ARBA00009127"/>
    </source>
</evidence>
<evidence type="ECO:0000313" key="7">
    <source>
        <dbReference type="Proteomes" id="UP000494256"/>
    </source>
</evidence>
<organism evidence="6 7">
    <name type="scientific">Arctia plantaginis</name>
    <name type="common">Wood tiger moth</name>
    <name type="synonym">Phalaena plantaginis</name>
    <dbReference type="NCBI Taxonomy" id="874455"/>
    <lineage>
        <taxon>Eukaryota</taxon>
        <taxon>Metazoa</taxon>
        <taxon>Ecdysozoa</taxon>
        <taxon>Arthropoda</taxon>
        <taxon>Hexapoda</taxon>
        <taxon>Insecta</taxon>
        <taxon>Pterygota</taxon>
        <taxon>Neoptera</taxon>
        <taxon>Endopterygota</taxon>
        <taxon>Lepidoptera</taxon>
        <taxon>Glossata</taxon>
        <taxon>Ditrysia</taxon>
        <taxon>Noctuoidea</taxon>
        <taxon>Erebidae</taxon>
        <taxon>Arctiinae</taxon>
        <taxon>Arctia</taxon>
    </lineage>
</organism>
<proteinExistence type="inferred from homology"/>
<evidence type="ECO:0008006" key="8">
    <source>
        <dbReference type="Google" id="ProtNLM"/>
    </source>
</evidence>
<evidence type="ECO:0000313" key="6">
    <source>
        <dbReference type="EMBL" id="CAB3224153.1"/>
    </source>
</evidence>
<evidence type="ECO:0000256" key="1">
    <source>
        <dbReference type="ARBA" id="ARBA00004613"/>
    </source>
</evidence>
<gene>
    <name evidence="6" type="ORF">APLA_LOCUS1745</name>
</gene>
<dbReference type="InterPro" id="IPR011042">
    <property type="entry name" value="6-blade_b-propeller_TolB-like"/>
</dbReference>
<dbReference type="Proteomes" id="UP000494256">
    <property type="component" value="Unassembled WGS sequence"/>
</dbReference>
<evidence type="ECO:0000256" key="4">
    <source>
        <dbReference type="ARBA" id="ARBA00022729"/>
    </source>
</evidence>
<reference evidence="6 7" key="1">
    <citation type="submission" date="2020-04" db="EMBL/GenBank/DDBJ databases">
        <authorList>
            <person name="Wallbank WR R."/>
            <person name="Pardo Diaz C."/>
            <person name="Kozak K."/>
            <person name="Martin S."/>
            <person name="Jiggins C."/>
            <person name="Moest M."/>
            <person name="Warren A I."/>
            <person name="Byers J.R.P. K."/>
            <person name="Montejo-Kovacevich G."/>
            <person name="Yen C E."/>
        </authorList>
    </citation>
    <scope>NUCLEOTIDE SEQUENCE [LARGE SCALE GENOMIC DNA]</scope>
</reference>
<evidence type="ECO:0000256" key="3">
    <source>
        <dbReference type="ARBA" id="ARBA00022525"/>
    </source>
</evidence>
<dbReference type="Gene3D" id="2.120.10.30">
    <property type="entry name" value="TolB, C-terminal domain"/>
    <property type="match status" value="1"/>
</dbReference>
<dbReference type="Pfam" id="PF03022">
    <property type="entry name" value="MRJP"/>
    <property type="match status" value="1"/>
</dbReference>
<comment type="similarity">
    <text evidence="2">Belongs to the major royal jelly protein family.</text>
</comment>